<dbReference type="AlphaFoldDB" id="A0AAW1PMC5"/>
<gene>
    <name evidence="3" type="ORF">WJX73_002905</name>
</gene>
<dbReference type="SUPFAM" id="SSF49764">
    <property type="entry name" value="HSP20-like chaperones"/>
    <property type="match status" value="1"/>
</dbReference>
<reference evidence="3 4" key="1">
    <citation type="journal article" date="2024" name="Nat. Commun.">
        <title>Phylogenomics reveals the evolutionary origins of lichenization in chlorophyte algae.</title>
        <authorList>
            <person name="Puginier C."/>
            <person name="Libourel C."/>
            <person name="Otte J."/>
            <person name="Skaloud P."/>
            <person name="Haon M."/>
            <person name="Grisel S."/>
            <person name="Petersen M."/>
            <person name="Berrin J.G."/>
            <person name="Delaux P.M."/>
            <person name="Dal Grande F."/>
            <person name="Keller J."/>
        </authorList>
    </citation>
    <scope>NUCLEOTIDE SEQUENCE [LARGE SCALE GENOMIC DNA]</scope>
    <source>
        <strain evidence="3 4">SAG 2036</strain>
    </source>
</reference>
<dbReference type="Pfam" id="PF04969">
    <property type="entry name" value="CS"/>
    <property type="match status" value="1"/>
</dbReference>
<sequence>MSDKLAPTERHKFTHQGQTVYEWDQTLTELNIYVELPPGVRGKDLFVDITATHLRVGLKPNPPYLDKDFAGRVKVSECYWTVEGGYLNLQICKAQEGEPWPCALAGHEIDAVQQQQDQQRLMLERFQTEHPGFDFSNAKFSGEAPNPRTFMGGMSHR</sequence>
<name>A0AAW1PMC5_9CHLO</name>
<feature type="domain" description="CS" evidence="2">
    <location>
        <begin position="16"/>
        <end position="104"/>
    </location>
</feature>
<dbReference type="PANTHER" id="PTHR12356:SF18">
    <property type="entry name" value="NUDC DOMAIN-CONTAINING PROTEIN 2"/>
    <property type="match status" value="1"/>
</dbReference>
<evidence type="ECO:0000313" key="3">
    <source>
        <dbReference type="EMBL" id="KAK9810591.1"/>
    </source>
</evidence>
<dbReference type="InterPro" id="IPR037898">
    <property type="entry name" value="NudC_fam"/>
</dbReference>
<dbReference type="Gene3D" id="2.60.40.790">
    <property type="match status" value="1"/>
</dbReference>
<dbReference type="InterPro" id="IPR008978">
    <property type="entry name" value="HSP20-like_chaperone"/>
</dbReference>
<comment type="caution">
    <text evidence="3">The sequence shown here is derived from an EMBL/GenBank/DDBJ whole genome shotgun (WGS) entry which is preliminary data.</text>
</comment>
<evidence type="ECO:0000256" key="1">
    <source>
        <dbReference type="SAM" id="MobiDB-lite"/>
    </source>
</evidence>
<dbReference type="PANTHER" id="PTHR12356">
    <property type="entry name" value="NUCLEAR MOVEMENT PROTEIN NUDC"/>
    <property type="match status" value="1"/>
</dbReference>
<dbReference type="InterPro" id="IPR007052">
    <property type="entry name" value="CS_dom"/>
</dbReference>
<dbReference type="GO" id="GO:0051082">
    <property type="term" value="F:unfolded protein binding"/>
    <property type="evidence" value="ECO:0007669"/>
    <property type="project" value="TreeGrafter"/>
</dbReference>
<dbReference type="EMBL" id="JALJOQ010000015">
    <property type="protein sequence ID" value="KAK9810591.1"/>
    <property type="molecule type" value="Genomic_DNA"/>
</dbReference>
<evidence type="ECO:0000259" key="2">
    <source>
        <dbReference type="PROSITE" id="PS51203"/>
    </source>
</evidence>
<dbReference type="GO" id="GO:0006457">
    <property type="term" value="P:protein folding"/>
    <property type="evidence" value="ECO:0007669"/>
    <property type="project" value="TreeGrafter"/>
</dbReference>
<keyword evidence="4" id="KW-1185">Reference proteome</keyword>
<dbReference type="CDD" id="cd06467">
    <property type="entry name" value="p23_NUDC_like"/>
    <property type="match status" value="1"/>
</dbReference>
<dbReference type="Proteomes" id="UP001465755">
    <property type="component" value="Unassembled WGS sequence"/>
</dbReference>
<organism evidence="3 4">
    <name type="scientific">Symbiochloris irregularis</name>
    <dbReference type="NCBI Taxonomy" id="706552"/>
    <lineage>
        <taxon>Eukaryota</taxon>
        <taxon>Viridiplantae</taxon>
        <taxon>Chlorophyta</taxon>
        <taxon>core chlorophytes</taxon>
        <taxon>Trebouxiophyceae</taxon>
        <taxon>Trebouxiales</taxon>
        <taxon>Trebouxiaceae</taxon>
        <taxon>Symbiochloris</taxon>
    </lineage>
</organism>
<dbReference type="GO" id="GO:0005737">
    <property type="term" value="C:cytoplasm"/>
    <property type="evidence" value="ECO:0007669"/>
    <property type="project" value="TreeGrafter"/>
</dbReference>
<accession>A0AAW1PMC5</accession>
<feature type="region of interest" description="Disordered" evidence="1">
    <location>
        <begin position="136"/>
        <end position="157"/>
    </location>
</feature>
<evidence type="ECO:0000313" key="4">
    <source>
        <dbReference type="Proteomes" id="UP001465755"/>
    </source>
</evidence>
<protein>
    <recommendedName>
        <fullName evidence="2">CS domain-containing protein</fullName>
    </recommendedName>
</protein>
<dbReference type="PROSITE" id="PS51203">
    <property type="entry name" value="CS"/>
    <property type="match status" value="1"/>
</dbReference>
<proteinExistence type="predicted"/>